<gene>
    <name evidence="1" type="ORF">HHI36_007285</name>
</gene>
<protein>
    <submittedName>
        <fullName evidence="1">Uncharacterized protein</fullName>
    </submittedName>
</protein>
<dbReference type="EMBL" id="JABFTP020000021">
    <property type="protein sequence ID" value="KAL3268158.1"/>
    <property type="molecule type" value="Genomic_DNA"/>
</dbReference>
<proteinExistence type="predicted"/>
<organism evidence="1 2">
    <name type="scientific">Cryptolaemus montrouzieri</name>
    <dbReference type="NCBI Taxonomy" id="559131"/>
    <lineage>
        <taxon>Eukaryota</taxon>
        <taxon>Metazoa</taxon>
        <taxon>Ecdysozoa</taxon>
        <taxon>Arthropoda</taxon>
        <taxon>Hexapoda</taxon>
        <taxon>Insecta</taxon>
        <taxon>Pterygota</taxon>
        <taxon>Neoptera</taxon>
        <taxon>Endopterygota</taxon>
        <taxon>Coleoptera</taxon>
        <taxon>Polyphaga</taxon>
        <taxon>Cucujiformia</taxon>
        <taxon>Coccinelloidea</taxon>
        <taxon>Coccinellidae</taxon>
        <taxon>Scymninae</taxon>
        <taxon>Scymnini</taxon>
        <taxon>Cryptolaemus</taxon>
    </lineage>
</organism>
<sequence>MVKIDPNEPICGCEGQGNKGLCYVEGIVKDYTGEDLHENVWYSMKPPKHVGTTREPYVSARAVEVTRAELTGKVNIYKTYPRQIPEPGVDKHNTVDIEKRKVGVNFVRKKGS</sequence>
<dbReference type="Proteomes" id="UP001516400">
    <property type="component" value="Unassembled WGS sequence"/>
</dbReference>
<accession>A0ABD2MP05</accession>
<name>A0ABD2MP05_9CUCU</name>
<evidence type="ECO:0000313" key="1">
    <source>
        <dbReference type="EMBL" id="KAL3268158.1"/>
    </source>
</evidence>
<comment type="caution">
    <text evidence="1">The sequence shown here is derived from an EMBL/GenBank/DDBJ whole genome shotgun (WGS) entry which is preliminary data.</text>
</comment>
<reference evidence="1 2" key="1">
    <citation type="journal article" date="2021" name="BMC Biol.">
        <title>Horizontally acquired antibacterial genes associated with adaptive radiation of ladybird beetles.</title>
        <authorList>
            <person name="Li H.S."/>
            <person name="Tang X.F."/>
            <person name="Huang Y.H."/>
            <person name="Xu Z.Y."/>
            <person name="Chen M.L."/>
            <person name="Du X.Y."/>
            <person name="Qiu B.Y."/>
            <person name="Chen P.T."/>
            <person name="Zhang W."/>
            <person name="Slipinski A."/>
            <person name="Escalona H.E."/>
            <person name="Waterhouse R.M."/>
            <person name="Zwick A."/>
            <person name="Pang H."/>
        </authorList>
    </citation>
    <scope>NUCLEOTIDE SEQUENCE [LARGE SCALE GENOMIC DNA]</scope>
    <source>
        <strain evidence="1">SYSU2018</strain>
    </source>
</reference>
<dbReference type="AlphaFoldDB" id="A0ABD2MP05"/>
<evidence type="ECO:0000313" key="2">
    <source>
        <dbReference type="Proteomes" id="UP001516400"/>
    </source>
</evidence>
<keyword evidence="2" id="KW-1185">Reference proteome</keyword>